<organism evidence="9 10">
    <name type="scientific">Labrys wisconsinensis</name>
    <dbReference type="NCBI Taxonomy" id="425677"/>
    <lineage>
        <taxon>Bacteria</taxon>
        <taxon>Pseudomonadati</taxon>
        <taxon>Pseudomonadota</taxon>
        <taxon>Alphaproteobacteria</taxon>
        <taxon>Hyphomicrobiales</taxon>
        <taxon>Xanthobacteraceae</taxon>
        <taxon>Labrys</taxon>
    </lineage>
</organism>
<dbReference type="EMBL" id="JAUSVX010000001">
    <property type="protein sequence ID" value="MDQ0467020.1"/>
    <property type="molecule type" value="Genomic_DNA"/>
</dbReference>
<reference evidence="9 10" key="1">
    <citation type="submission" date="2023-07" db="EMBL/GenBank/DDBJ databases">
        <title>Genomic Encyclopedia of Type Strains, Phase IV (KMG-IV): sequencing the most valuable type-strain genomes for metagenomic binning, comparative biology and taxonomic classification.</title>
        <authorList>
            <person name="Goeker M."/>
        </authorList>
    </citation>
    <scope>NUCLEOTIDE SEQUENCE [LARGE SCALE GENOMIC DNA]</scope>
    <source>
        <strain evidence="9 10">DSM 19619</strain>
    </source>
</reference>
<name>A0ABU0IYD2_9HYPH</name>
<keyword evidence="5" id="KW-0547">Nucleotide-binding</keyword>
<dbReference type="InterPro" id="IPR003439">
    <property type="entry name" value="ABC_transporter-like_ATP-bd"/>
</dbReference>
<proteinExistence type="inferred from homology"/>
<keyword evidence="4" id="KW-1003">Cell membrane</keyword>
<keyword evidence="10" id="KW-1185">Reference proteome</keyword>
<evidence type="ECO:0000256" key="3">
    <source>
        <dbReference type="ARBA" id="ARBA00022448"/>
    </source>
</evidence>
<dbReference type="Pfam" id="PF00005">
    <property type="entry name" value="ABC_tran"/>
    <property type="match status" value="1"/>
</dbReference>
<dbReference type="InterPro" id="IPR027417">
    <property type="entry name" value="P-loop_NTPase"/>
</dbReference>
<protein>
    <submittedName>
        <fullName evidence="9">Peptide/nickel transport system ATP-binding protein</fullName>
    </submittedName>
</protein>
<dbReference type="PROSITE" id="PS00211">
    <property type="entry name" value="ABC_TRANSPORTER_1"/>
    <property type="match status" value="1"/>
</dbReference>
<dbReference type="InterPro" id="IPR003593">
    <property type="entry name" value="AAA+_ATPase"/>
</dbReference>
<dbReference type="InterPro" id="IPR013563">
    <property type="entry name" value="Oligopep_ABC_C"/>
</dbReference>
<dbReference type="GO" id="GO:0005524">
    <property type="term" value="F:ATP binding"/>
    <property type="evidence" value="ECO:0007669"/>
    <property type="project" value="UniProtKB-KW"/>
</dbReference>
<evidence type="ECO:0000256" key="4">
    <source>
        <dbReference type="ARBA" id="ARBA00022475"/>
    </source>
</evidence>
<comment type="subcellular location">
    <subcellularLocation>
        <location evidence="1">Cell inner membrane</location>
        <topology evidence="1">Peripheral membrane protein</topology>
    </subcellularLocation>
</comment>
<comment type="similarity">
    <text evidence="2">Belongs to the ABC transporter superfamily.</text>
</comment>
<evidence type="ECO:0000259" key="8">
    <source>
        <dbReference type="PROSITE" id="PS50893"/>
    </source>
</evidence>
<dbReference type="CDD" id="cd03257">
    <property type="entry name" value="ABC_NikE_OppD_transporters"/>
    <property type="match status" value="1"/>
</dbReference>
<keyword evidence="6 9" id="KW-0067">ATP-binding</keyword>
<dbReference type="SUPFAM" id="SSF52540">
    <property type="entry name" value="P-loop containing nucleoside triphosphate hydrolases"/>
    <property type="match status" value="1"/>
</dbReference>
<dbReference type="SMART" id="SM00382">
    <property type="entry name" value="AAA"/>
    <property type="match status" value="1"/>
</dbReference>
<dbReference type="InterPro" id="IPR050388">
    <property type="entry name" value="ABC_Ni/Peptide_Import"/>
</dbReference>
<feature type="domain" description="ABC transporter" evidence="8">
    <location>
        <begin position="8"/>
        <end position="256"/>
    </location>
</feature>
<dbReference type="Gene3D" id="3.40.50.300">
    <property type="entry name" value="P-loop containing nucleotide triphosphate hydrolases"/>
    <property type="match status" value="1"/>
</dbReference>
<dbReference type="InterPro" id="IPR017871">
    <property type="entry name" value="ABC_transporter-like_CS"/>
</dbReference>
<dbReference type="Pfam" id="PF08352">
    <property type="entry name" value="oligo_HPY"/>
    <property type="match status" value="1"/>
</dbReference>
<comment type="caution">
    <text evidence="9">The sequence shown here is derived from an EMBL/GenBank/DDBJ whole genome shotgun (WGS) entry which is preliminary data.</text>
</comment>
<gene>
    <name evidence="9" type="ORF">QO011_000015</name>
</gene>
<evidence type="ECO:0000313" key="9">
    <source>
        <dbReference type="EMBL" id="MDQ0467020.1"/>
    </source>
</evidence>
<evidence type="ECO:0000256" key="6">
    <source>
        <dbReference type="ARBA" id="ARBA00022840"/>
    </source>
</evidence>
<evidence type="ECO:0000256" key="2">
    <source>
        <dbReference type="ARBA" id="ARBA00005417"/>
    </source>
</evidence>
<dbReference type="RefSeq" id="WP_307266113.1">
    <property type="nucleotide sequence ID" value="NZ_JAUSVX010000001.1"/>
</dbReference>
<sequence length="329" mass="34867">MSQPLLSVRDLDVEIETDTGPALAVAGVGFDLHPGEMLALVGESGCGKSMTALALMQLLPRPPARVTRGTIRIEGVDALALDARGLEDLRGRRIGMIFQEPMTSLNPVLTIERQMTEGLVRHFGLSAREARARAEAALADVRIVDPADVMRRHPHQLSGGMRQRVMIAAAIALEPAVLIADEPTTALDVTVQAQVLDLLAGLRDRGSAVLMITHDLGVVAETADRVAVMYAGRIVETADVAVVLGNPAHPYAQGLLASHLTPRAEPRAPGSFPPPLPVIPGTVPPLGRRPGGCAFRDRCPRAIPRCAEAPPLVEVGPGHAAACWRPFHG</sequence>
<dbReference type="PANTHER" id="PTHR43297">
    <property type="entry name" value="OLIGOPEPTIDE TRANSPORT ATP-BINDING PROTEIN APPD"/>
    <property type="match status" value="1"/>
</dbReference>
<dbReference type="Proteomes" id="UP001242480">
    <property type="component" value="Unassembled WGS sequence"/>
</dbReference>
<dbReference type="PANTHER" id="PTHR43297:SF2">
    <property type="entry name" value="DIPEPTIDE TRANSPORT ATP-BINDING PROTEIN DPPD"/>
    <property type="match status" value="1"/>
</dbReference>
<evidence type="ECO:0000256" key="7">
    <source>
        <dbReference type="ARBA" id="ARBA00023136"/>
    </source>
</evidence>
<dbReference type="NCBIfam" id="TIGR01727">
    <property type="entry name" value="oligo_HPY"/>
    <property type="match status" value="1"/>
</dbReference>
<dbReference type="PROSITE" id="PS50893">
    <property type="entry name" value="ABC_TRANSPORTER_2"/>
    <property type="match status" value="1"/>
</dbReference>
<accession>A0ABU0IYD2</accession>
<evidence type="ECO:0000313" key="10">
    <source>
        <dbReference type="Proteomes" id="UP001242480"/>
    </source>
</evidence>
<keyword evidence="7" id="KW-0472">Membrane</keyword>
<evidence type="ECO:0000256" key="5">
    <source>
        <dbReference type="ARBA" id="ARBA00022741"/>
    </source>
</evidence>
<keyword evidence="3" id="KW-0813">Transport</keyword>
<evidence type="ECO:0000256" key="1">
    <source>
        <dbReference type="ARBA" id="ARBA00004417"/>
    </source>
</evidence>